<evidence type="ECO:0000256" key="7">
    <source>
        <dbReference type="SAM" id="MobiDB-lite"/>
    </source>
</evidence>
<dbReference type="GO" id="GO:0016020">
    <property type="term" value="C:membrane"/>
    <property type="evidence" value="ECO:0007669"/>
    <property type="project" value="UniProtKB-SubCell"/>
</dbReference>
<comment type="subcellular location">
    <subcellularLocation>
        <location evidence="1">Membrane</location>
        <topology evidence="1">Multi-pass membrane protein</topology>
    </subcellularLocation>
</comment>
<evidence type="ECO:0000256" key="6">
    <source>
        <dbReference type="RuleBase" id="RU363053"/>
    </source>
</evidence>
<evidence type="ECO:0000256" key="2">
    <source>
        <dbReference type="ARBA" id="ARBA00006824"/>
    </source>
</evidence>
<comment type="caution">
    <text evidence="8">The sequence shown here is derived from an EMBL/GenBank/DDBJ whole genome shotgun (WGS) entry which is preliminary data.</text>
</comment>
<feature type="compositionally biased region" description="Polar residues" evidence="7">
    <location>
        <begin position="36"/>
        <end position="55"/>
    </location>
</feature>
<evidence type="ECO:0000256" key="5">
    <source>
        <dbReference type="ARBA" id="ARBA00023136"/>
    </source>
</evidence>
<keyword evidence="9" id="KW-1185">Reference proteome</keyword>
<dbReference type="Pfam" id="PF04117">
    <property type="entry name" value="Mpv17_PMP22"/>
    <property type="match status" value="1"/>
</dbReference>
<dbReference type="InterPro" id="IPR007248">
    <property type="entry name" value="Mpv17_PMP22"/>
</dbReference>
<dbReference type="GO" id="GO:0005739">
    <property type="term" value="C:mitochondrion"/>
    <property type="evidence" value="ECO:0007669"/>
    <property type="project" value="TreeGrafter"/>
</dbReference>
<protein>
    <submittedName>
        <fullName evidence="8">Uncharacterized protein</fullName>
    </submittedName>
</protein>
<evidence type="ECO:0000256" key="4">
    <source>
        <dbReference type="ARBA" id="ARBA00022989"/>
    </source>
</evidence>
<gene>
    <name evidence="8" type="ORF">BOTCAL_0166g00210</name>
</gene>
<keyword evidence="5" id="KW-0472">Membrane</keyword>
<dbReference type="PANTHER" id="PTHR11266">
    <property type="entry name" value="PEROXISOMAL MEMBRANE PROTEIN 2, PXMP2 MPV17"/>
    <property type="match status" value="1"/>
</dbReference>
<keyword evidence="4" id="KW-1133">Transmembrane helix</keyword>
<evidence type="ECO:0000256" key="1">
    <source>
        <dbReference type="ARBA" id="ARBA00004141"/>
    </source>
</evidence>
<name>A0A4Y8D1F5_9HELO</name>
<feature type="region of interest" description="Disordered" evidence="7">
    <location>
        <begin position="28"/>
        <end position="55"/>
    </location>
</feature>
<evidence type="ECO:0000313" key="9">
    <source>
        <dbReference type="Proteomes" id="UP000297299"/>
    </source>
</evidence>
<dbReference type="OrthoDB" id="430207at2759"/>
<organism evidence="8 9">
    <name type="scientific">Botryotinia calthae</name>
    <dbReference type="NCBI Taxonomy" id="38488"/>
    <lineage>
        <taxon>Eukaryota</taxon>
        <taxon>Fungi</taxon>
        <taxon>Dikarya</taxon>
        <taxon>Ascomycota</taxon>
        <taxon>Pezizomycotina</taxon>
        <taxon>Leotiomycetes</taxon>
        <taxon>Helotiales</taxon>
        <taxon>Sclerotiniaceae</taxon>
        <taxon>Botryotinia</taxon>
    </lineage>
</organism>
<dbReference type="Proteomes" id="UP000297299">
    <property type="component" value="Unassembled WGS sequence"/>
</dbReference>
<dbReference type="STRING" id="38488.A0A4Y8D1F5"/>
<dbReference type="PANTHER" id="PTHR11266:SF113">
    <property type="entry name" value="MEMBRANE PROTEIN, MPV17_PMP22 FAMILY, PUTATIVE (AFU_ORTHOLOGUE AFUA_1G13840)-RELATED"/>
    <property type="match status" value="1"/>
</dbReference>
<evidence type="ECO:0000256" key="3">
    <source>
        <dbReference type="ARBA" id="ARBA00022692"/>
    </source>
</evidence>
<accession>A0A4Y8D1F5</accession>
<sequence>MTFFTTAQTTGRAVLRRPYFPSHRKQINFTSKRHNSNNSTPVPHSNPSPETSANGTAIPIPATIATVPIWQRLGPLTRSFQAYGRSQRKRPYTTQFCSSLVIYFLGDLSAQSICGDDYDWKRTLRALFISMGSSIPSYKWFMFLSNNFNYSSKAISLATKVGVNQMFFTPIFNTYFFGMQSLLSGDNLPDVVERVKRTVPTSMMNSIKLWPAVTAISFAWIPQEHRSIFAGVIAIGWQTYLSFLNRRVEGEMAGGIENTQKEVVNAPTSKLSADVAIRTDSTKEAQEQKAEA</sequence>
<dbReference type="AlphaFoldDB" id="A0A4Y8D1F5"/>
<proteinExistence type="inferred from homology"/>
<reference evidence="8 9" key="1">
    <citation type="submission" date="2017-11" db="EMBL/GenBank/DDBJ databases">
        <title>Comparative genomics of Botrytis spp.</title>
        <authorList>
            <person name="Valero-Jimenez C.A."/>
            <person name="Tapia P."/>
            <person name="Veloso J."/>
            <person name="Silva-Moreno E."/>
            <person name="Staats M."/>
            <person name="Valdes J.H."/>
            <person name="Van Kan J.A.L."/>
        </authorList>
    </citation>
    <scope>NUCLEOTIDE SEQUENCE [LARGE SCALE GENOMIC DNA]</scope>
    <source>
        <strain evidence="8 9">MUCL2830</strain>
    </source>
</reference>
<evidence type="ECO:0000313" key="8">
    <source>
        <dbReference type="EMBL" id="TEY61616.1"/>
    </source>
</evidence>
<dbReference type="EMBL" id="PHWZ01000166">
    <property type="protein sequence ID" value="TEY61616.1"/>
    <property type="molecule type" value="Genomic_DNA"/>
</dbReference>
<keyword evidence="3" id="KW-0812">Transmembrane</keyword>
<comment type="similarity">
    <text evidence="2 6">Belongs to the peroxisomal membrane protein PXMP2/4 family.</text>
</comment>